<dbReference type="HOGENOM" id="CLU_3024381_0_0_11"/>
<proteinExistence type="predicted"/>
<dbReference type="EMBL" id="AMEM01000010">
    <property type="protein sequence ID" value="EKX91672.1"/>
    <property type="molecule type" value="Genomic_DNA"/>
</dbReference>
<reference evidence="1 2" key="1">
    <citation type="submission" date="2012-05" db="EMBL/GenBank/DDBJ databases">
        <authorList>
            <person name="Weinstock G."/>
            <person name="Sodergren E."/>
            <person name="Lobos E.A."/>
            <person name="Fulton L."/>
            <person name="Fulton R."/>
            <person name="Courtney L."/>
            <person name="Fronick C."/>
            <person name="O'Laughlin M."/>
            <person name="Godfrey J."/>
            <person name="Wilson R.M."/>
            <person name="Miner T."/>
            <person name="Farmer C."/>
            <person name="Delehaunty K."/>
            <person name="Cordes M."/>
            <person name="Minx P."/>
            <person name="Tomlinson C."/>
            <person name="Chen J."/>
            <person name="Wollam A."/>
            <person name="Pepin K.H."/>
            <person name="Bhonagiri V."/>
            <person name="Zhang X."/>
            <person name="Suruliraj S."/>
            <person name="Warren W."/>
            <person name="Mitreva M."/>
            <person name="Mardis E.R."/>
            <person name="Wilson R.K."/>
        </authorList>
    </citation>
    <scope>NUCLEOTIDE SEQUENCE [LARGE SCALE GENOMIC DNA]</scope>
    <source>
        <strain evidence="1 2">F0235</strain>
    </source>
</reference>
<dbReference type="AlphaFoldDB" id="L1MKA9"/>
<sequence>MTRTAVCRPHHWLKTYVKEYRMNPLEQVIVFVNTILGSMLHAGSSASSVMHTVAK</sequence>
<dbReference type="Proteomes" id="UP000010445">
    <property type="component" value="Unassembled WGS sequence"/>
</dbReference>
<keyword evidence="2" id="KW-1185">Reference proteome</keyword>
<dbReference type="STRING" id="1035195.HMPREF9997_00513"/>
<dbReference type="PATRIC" id="fig|1035195.3.peg.465"/>
<accession>L1MKA9</accession>
<protein>
    <submittedName>
        <fullName evidence="1">Uncharacterized protein</fullName>
    </submittedName>
</protein>
<name>L1MKA9_9CORY</name>
<evidence type="ECO:0000313" key="1">
    <source>
        <dbReference type="EMBL" id="EKX91672.1"/>
    </source>
</evidence>
<evidence type="ECO:0000313" key="2">
    <source>
        <dbReference type="Proteomes" id="UP000010445"/>
    </source>
</evidence>
<comment type="caution">
    <text evidence="1">The sequence shown here is derived from an EMBL/GenBank/DDBJ whole genome shotgun (WGS) entry which is preliminary data.</text>
</comment>
<gene>
    <name evidence="1" type="ORF">HMPREF9997_00513</name>
</gene>
<organism evidence="1 2">
    <name type="scientific">Corynebacterium durum F0235</name>
    <dbReference type="NCBI Taxonomy" id="1035195"/>
    <lineage>
        <taxon>Bacteria</taxon>
        <taxon>Bacillati</taxon>
        <taxon>Actinomycetota</taxon>
        <taxon>Actinomycetes</taxon>
        <taxon>Mycobacteriales</taxon>
        <taxon>Corynebacteriaceae</taxon>
        <taxon>Corynebacterium</taxon>
    </lineage>
</organism>